<name>A0A1E5QKR1_9CYAN</name>
<accession>A0A1E5QKR1</accession>
<dbReference type="InterPro" id="IPR021799">
    <property type="entry name" value="PIN-like_prokaryotic"/>
</dbReference>
<gene>
    <name evidence="1" type="ORF">BH720_11175</name>
</gene>
<dbReference type="OrthoDB" id="9796404at2"/>
<organism evidence="1">
    <name type="scientific">Desertifilum tharense IPPAS B-1220</name>
    <dbReference type="NCBI Taxonomy" id="1781255"/>
    <lineage>
        <taxon>Bacteria</taxon>
        <taxon>Bacillati</taxon>
        <taxon>Cyanobacteriota</taxon>
        <taxon>Cyanophyceae</taxon>
        <taxon>Desertifilales</taxon>
        <taxon>Desertifilaceae</taxon>
        <taxon>Desertifilum</taxon>
    </lineage>
</organism>
<protein>
    <submittedName>
        <fullName evidence="1">DUF3368 domain-containing protein</fullName>
    </submittedName>
</protein>
<comment type="caution">
    <text evidence="1">The sequence shown here is derived from an EMBL/GenBank/DDBJ whole genome shotgun (WGS) entry which is preliminary data.</text>
</comment>
<dbReference type="PANTHER" id="PTHR39550:SF1">
    <property type="entry name" value="SLL0658 PROTEIN"/>
    <property type="match status" value="1"/>
</dbReference>
<dbReference type="RefSeq" id="WP_069967269.1">
    <property type="nucleotide sequence ID" value="NZ_CM124774.1"/>
</dbReference>
<dbReference type="Pfam" id="PF11848">
    <property type="entry name" value="DUF3368"/>
    <property type="match status" value="1"/>
</dbReference>
<reference evidence="1" key="1">
    <citation type="submission" date="2016-09" db="EMBL/GenBank/DDBJ databases">
        <title>Draft genome of thermotolerant cyanobacterium Desertifilum sp. strain IPPAS B-1220.</title>
        <authorList>
            <person name="Sinetova M.A."/>
            <person name="Bolakhan K."/>
            <person name="Zayadan B.K."/>
            <person name="Mironov K.S."/>
            <person name="Ustinova V."/>
            <person name="Kupriyanova E.V."/>
            <person name="Sidorov R.A."/>
            <person name="Skrypnik A.N."/>
            <person name="Gogoleva N.E."/>
            <person name="Gogolev Y.V."/>
            <person name="Los D.A."/>
        </authorList>
    </citation>
    <scope>NUCLEOTIDE SEQUENCE [LARGE SCALE GENOMIC DNA]</scope>
    <source>
        <strain evidence="1">IPPAS B-1220</strain>
    </source>
</reference>
<dbReference type="STRING" id="1781255.BH720_11175"/>
<evidence type="ECO:0000313" key="1">
    <source>
        <dbReference type="EMBL" id="OEJ75269.1"/>
    </source>
</evidence>
<dbReference type="EMBL" id="MJGC01000053">
    <property type="protein sequence ID" value="OEJ75269.1"/>
    <property type="molecule type" value="Genomic_DNA"/>
</dbReference>
<dbReference type="PANTHER" id="PTHR39550">
    <property type="entry name" value="SLL0658 PROTEIN"/>
    <property type="match status" value="1"/>
</dbReference>
<proteinExistence type="predicted"/>
<dbReference type="AlphaFoldDB" id="A0A1E5QKR1"/>
<sequence>MIVVSDTSPLCYLLLINLVELLPQLYGRVIIPQSVCTELLNSDAPVVVKRWMAYPPDWLEIQSVTEEIDRALNDLDLGEREAIALAEQLKADLVLLDDRAARQLALKRNLSIIGVLGILGTAAKRGLISFPDAIAQLQQTTFRASPQLIERLLKEFQGEQ</sequence>